<organism evidence="3 4">
    <name type="scientific">Hibiscus syriacus</name>
    <name type="common">Rose of Sharon</name>
    <dbReference type="NCBI Taxonomy" id="106335"/>
    <lineage>
        <taxon>Eukaryota</taxon>
        <taxon>Viridiplantae</taxon>
        <taxon>Streptophyta</taxon>
        <taxon>Embryophyta</taxon>
        <taxon>Tracheophyta</taxon>
        <taxon>Spermatophyta</taxon>
        <taxon>Magnoliopsida</taxon>
        <taxon>eudicotyledons</taxon>
        <taxon>Gunneridae</taxon>
        <taxon>Pentapetalae</taxon>
        <taxon>rosids</taxon>
        <taxon>malvids</taxon>
        <taxon>Malvales</taxon>
        <taxon>Malvaceae</taxon>
        <taxon>Malvoideae</taxon>
        <taxon>Hibiscus</taxon>
    </lineage>
</organism>
<dbReference type="PANTHER" id="PTHR31286">
    <property type="entry name" value="GLYCINE-RICH CELL WALL STRUCTURAL PROTEIN 1.8-LIKE"/>
    <property type="match status" value="1"/>
</dbReference>
<dbReference type="InterPro" id="IPR036691">
    <property type="entry name" value="Endo/exonu/phosph_ase_sf"/>
</dbReference>
<dbReference type="Pfam" id="PF14111">
    <property type="entry name" value="DUF4283"/>
    <property type="match status" value="1"/>
</dbReference>
<dbReference type="InterPro" id="IPR040256">
    <property type="entry name" value="At4g02000-like"/>
</dbReference>
<dbReference type="InterPro" id="IPR025558">
    <property type="entry name" value="DUF4283"/>
</dbReference>
<comment type="caution">
    <text evidence="3">The sequence shown here is derived from an EMBL/GenBank/DDBJ whole genome shotgun (WGS) entry which is preliminary data.</text>
</comment>
<sequence>MQSNVNSNGEGTRQQEKQSYASVVTNQLKQSMDVVSLQAMDEVVVLDGECVVENNGMYQVIQFANQVHDRIDYSMRCSVIVQLLFESEQDYTHVLMEGPWTIFGCYLTVQQWSRTFSTSEKHPSQVIVWVRLPGLPYRYYSKAIFRRIAMVIGQVVKIDYSTNSGERGRFARLTVLVNLNKPLIPCLKINEFWQKIEYEGLQQICFQCGIYGHSKEVCGSIEANTSEENNGIDKVSTEISKVTVDVTNNNEGPANISRIDSRVKGKNPRLTKKTKDIRTLQYVDKECSSSGLMETGASRLGYPVTEHHNAKATGNHSAVTILEDSWLHVASKNTRNKGNKRENGRQEGSLPVMGALETITEEGAGSPTFRRYLREHCWENRPRIIALLETRISGNAAERVIRTFGFQNSFRVEALGFSGGIWLLWKDELNVEILSISPQFIHSICWSDAVNRWLYFTVVYASPQVEKRKLVCKYLINIDPGENEAWILGGDFNSIIRLDKRDGGSCRGSRVSNLFTKFVFELGLFEVGFRGLKFTWRRGNLCKRLDRCLMNS</sequence>
<feature type="domain" description="Endonuclease/exonuclease/phosphatase" evidence="1">
    <location>
        <begin position="371"/>
        <end position="551"/>
    </location>
</feature>
<dbReference type="SUPFAM" id="SSF56219">
    <property type="entry name" value="DNase I-like"/>
    <property type="match status" value="1"/>
</dbReference>
<dbReference type="Pfam" id="PF03372">
    <property type="entry name" value="Exo_endo_phos"/>
    <property type="match status" value="1"/>
</dbReference>
<dbReference type="EMBL" id="VEPZ02000245">
    <property type="protein sequence ID" value="KAE8728902.1"/>
    <property type="molecule type" value="Genomic_DNA"/>
</dbReference>
<dbReference type="InterPro" id="IPR005135">
    <property type="entry name" value="Endo/exonuclease/phosphatase"/>
</dbReference>
<dbReference type="AlphaFoldDB" id="A0A6A3CMU9"/>
<dbReference type="Gene3D" id="3.60.10.10">
    <property type="entry name" value="Endonuclease/exonuclease/phosphatase"/>
    <property type="match status" value="1"/>
</dbReference>
<name>A0A6A3CMU9_HIBSY</name>
<dbReference type="GO" id="GO:0003824">
    <property type="term" value="F:catalytic activity"/>
    <property type="evidence" value="ECO:0007669"/>
    <property type="project" value="InterPro"/>
</dbReference>
<keyword evidence="4" id="KW-1185">Reference proteome</keyword>
<evidence type="ECO:0000259" key="1">
    <source>
        <dbReference type="Pfam" id="PF03372"/>
    </source>
</evidence>
<evidence type="ECO:0000313" key="3">
    <source>
        <dbReference type="EMBL" id="KAE8728902.1"/>
    </source>
</evidence>
<evidence type="ECO:0000313" key="4">
    <source>
        <dbReference type="Proteomes" id="UP000436088"/>
    </source>
</evidence>
<evidence type="ECO:0000259" key="2">
    <source>
        <dbReference type="Pfam" id="PF14111"/>
    </source>
</evidence>
<dbReference type="PANTHER" id="PTHR31286:SF99">
    <property type="entry name" value="DUF4283 DOMAIN-CONTAINING PROTEIN"/>
    <property type="match status" value="1"/>
</dbReference>
<reference evidence="3" key="1">
    <citation type="submission" date="2019-09" db="EMBL/GenBank/DDBJ databases">
        <title>Draft genome information of white flower Hibiscus syriacus.</title>
        <authorList>
            <person name="Kim Y.-M."/>
        </authorList>
    </citation>
    <scope>NUCLEOTIDE SEQUENCE [LARGE SCALE GENOMIC DNA]</scope>
    <source>
        <strain evidence="3">YM2019G1</strain>
    </source>
</reference>
<feature type="domain" description="DUF4283" evidence="2">
    <location>
        <begin position="80"/>
        <end position="119"/>
    </location>
</feature>
<proteinExistence type="predicted"/>
<protein>
    <submittedName>
        <fullName evidence="3">Uncharacterized protein</fullName>
    </submittedName>
</protein>
<dbReference type="Proteomes" id="UP000436088">
    <property type="component" value="Unassembled WGS sequence"/>
</dbReference>
<gene>
    <name evidence="3" type="ORF">F3Y22_tig00004045pilonHSYRG00032</name>
</gene>
<accession>A0A6A3CMU9</accession>